<name>A0A645E764_9ZZZZ</name>
<comment type="caution">
    <text evidence="1">The sequence shown here is derived from an EMBL/GenBank/DDBJ whole genome shotgun (WGS) entry which is preliminary data.</text>
</comment>
<evidence type="ECO:0000313" key="1">
    <source>
        <dbReference type="EMBL" id="MPM96663.1"/>
    </source>
</evidence>
<dbReference type="EMBL" id="VSSQ01043020">
    <property type="protein sequence ID" value="MPM96663.1"/>
    <property type="molecule type" value="Genomic_DNA"/>
</dbReference>
<reference evidence="1" key="1">
    <citation type="submission" date="2019-08" db="EMBL/GenBank/DDBJ databases">
        <authorList>
            <person name="Kucharzyk K."/>
            <person name="Murdoch R.W."/>
            <person name="Higgins S."/>
            <person name="Loffler F."/>
        </authorList>
    </citation>
    <scope>NUCLEOTIDE SEQUENCE</scope>
</reference>
<gene>
    <name evidence="1" type="ORF">SDC9_143828</name>
</gene>
<protein>
    <submittedName>
        <fullName evidence="1">Uncharacterized protein</fullName>
    </submittedName>
</protein>
<dbReference type="AlphaFoldDB" id="A0A645E764"/>
<sequence length="187" mass="22165">MHIDQRGCDRFSQIVLRQRTILDKHIHLHAVTESLMSNQTGHLRGADNGIFTRNDALCRKQFQNLANDFLNVIHHFIQDFRSLQPGIYLIFHFDFAIQPSQDRNRAFTPDITLTEMFFIRDEQLTDMDHTDIGLGFKDVLVSLYTGIADLGQTFNNLFDTDRFRQDRYSFFNKQLRLFFGNLRRRIY</sequence>
<organism evidence="1">
    <name type="scientific">bioreactor metagenome</name>
    <dbReference type="NCBI Taxonomy" id="1076179"/>
    <lineage>
        <taxon>unclassified sequences</taxon>
        <taxon>metagenomes</taxon>
        <taxon>ecological metagenomes</taxon>
    </lineage>
</organism>
<proteinExistence type="predicted"/>
<accession>A0A645E764</accession>